<dbReference type="EMBL" id="VVZV01000045">
    <property type="protein sequence ID" value="KAA5314058.1"/>
    <property type="molecule type" value="Genomic_DNA"/>
</dbReference>
<organism evidence="1 2">
    <name type="scientific">Phocaeicola dorei</name>
    <dbReference type="NCBI Taxonomy" id="357276"/>
    <lineage>
        <taxon>Bacteria</taxon>
        <taxon>Pseudomonadati</taxon>
        <taxon>Bacteroidota</taxon>
        <taxon>Bacteroidia</taxon>
        <taxon>Bacteroidales</taxon>
        <taxon>Bacteroidaceae</taxon>
        <taxon>Phocaeicola</taxon>
    </lineage>
</organism>
<gene>
    <name evidence="1" type="ORF">F2Z07_21720</name>
</gene>
<dbReference type="Proteomes" id="UP000481700">
    <property type="component" value="Unassembled WGS sequence"/>
</dbReference>
<comment type="caution">
    <text evidence="1">The sequence shown here is derived from an EMBL/GenBank/DDBJ whole genome shotgun (WGS) entry which is preliminary data.</text>
</comment>
<dbReference type="AlphaFoldDB" id="A0A6L3IMU7"/>
<reference evidence="1 2" key="1">
    <citation type="journal article" date="2019" name="Nat. Med.">
        <title>A library of human gut bacterial isolates paired with longitudinal multiomics data enables mechanistic microbiome research.</title>
        <authorList>
            <person name="Poyet M."/>
            <person name="Groussin M."/>
            <person name="Gibbons S.M."/>
            <person name="Avila-Pacheco J."/>
            <person name="Jiang X."/>
            <person name="Kearney S.M."/>
            <person name="Perrotta A.R."/>
            <person name="Berdy B."/>
            <person name="Zhao S."/>
            <person name="Lieberman T.D."/>
            <person name="Swanson P.K."/>
            <person name="Smith M."/>
            <person name="Roesemann S."/>
            <person name="Alexander J.E."/>
            <person name="Rich S.A."/>
            <person name="Livny J."/>
            <person name="Vlamakis H."/>
            <person name="Clish C."/>
            <person name="Bullock K."/>
            <person name="Deik A."/>
            <person name="Scott J."/>
            <person name="Pierce K.A."/>
            <person name="Xavier R.J."/>
            <person name="Alm E.J."/>
        </authorList>
    </citation>
    <scope>NUCLEOTIDE SEQUENCE [LARGE SCALE GENOMIC DNA]</scope>
    <source>
        <strain evidence="1 2">BIOML-A25</strain>
    </source>
</reference>
<dbReference type="InterPro" id="IPR025462">
    <property type="entry name" value="DUF4313"/>
</dbReference>
<proteinExistence type="predicted"/>
<evidence type="ECO:0000313" key="2">
    <source>
        <dbReference type="Proteomes" id="UP000481700"/>
    </source>
</evidence>
<accession>A0A6L3IMU7</accession>
<dbReference type="RefSeq" id="WP_087329680.1">
    <property type="nucleotide sequence ID" value="NZ_VVZC01000201.1"/>
</dbReference>
<dbReference type="Pfam" id="PF14190">
    <property type="entry name" value="DUF4313"/>
    <property type="match status" value="1"/>
</dbReference>
<sequence length="137" mass="15809">MENEIREREVVVDGKTLTLLRKDGKWVFPFVTYYQHGLGTPLCLALLAYVEDSNEFESEAVITVNLPGAERSAGCQFIDTNNNGEEVLDWLMLYGLCTPTGRYAVSGFCKYPEVDFYQSERFMKQKELCDRYFNFVD</sequence>
<protein>
    <submittedName>
        <fullName evidence="1">DUF4313 domain-containing protein</fullName>
    </submittedName>
</protein>
<evidence type="ECO:0000313" key="1">
    <source>
        <dbReference type="EMBL" id="KAA5314058.1"/>
    </source>
</evidence>
<name>A0A6L3IMU7_9BACT</name>